<dbReference type="RefSeq" id="WP_188989868.1">
    <property type="nucleotide sequence ID" value="NZ_BMMT01000015.1"/>
</dbReference>
<dbReference type="InterPro" id="IPR010982">
    <property type="entry name" value="Lambda_DNA-bd_dom_sf"/>
</dbReference>
<gene>
    <name evidence="2" type="ORF">GCM10011581_39500</name>
</gene>
<dbReference type="InterPro" id="IPR043917">
    <property type="entry name" value="DUF5753"/>
</dbReference>
<dbReference type="InterPro" id="IPR001387">
    <property type="entry name" value="Cro/C1-type_HTH"/>
</dbReference>
<dbReference type="GO" id="GO:0003677">
    <property type="term" value="F:DNA binding"/>
    <property type="evidence" value="ECO:0007669"/>
    <property type="project" value="InterPro"/>
</dbReference>
<dbReference type="Pfam" id="PF19054">
    <property type="entry name" value="DUF5753"/>
    <property type="match status" value="1"/>
</dbReference>
<sequence length="284" mass="31845">MSRTAKTNPRARVLGAELRQLREAAGLGVRELGRRLGVGHTTIWRYESGVKPPSPEDTASLLTALGVTGAEKERIVKMARTVRDLNWLTSGIPGVREELATLIEFERAATRITEVQVLVFPGMLQTREYMRAVMATLPPEMIETRVAFRLSRREVLDKEGGPQLVALIAEAALRERIGGPDVMADQLRYLLKMSRRDNVTIQILPSGATSWHPAHAGSFIVFEFDDQRPIVHLEHFRTSVFLRNLKDVNDYCQAADSLRRSAMSPKASRERITQYLEAVEGELS</sequence>
<evidence type="ECO:0000313" key="3">
    <source>
        <dbReference type="Proteomes" id="UP000597989"/>
    </source>
</evidence>
<dbReference type="SUPFAM" id="SSF47413">
    <property type="entry name" value="lambda repressor-like DNA-binding domains"/>
    <property type="match status" value="1"/>
</dbReference>
<dbReference type="CDD" id="cd00093">
    <property type="entry name" value="HTH_XRE"/>
    <property type="match status" value="1"/>
</dbReference>
<dbReference type="Gene3D" id="1.10.260.40">
    <property type="entry name" value="lambda repressor-like DNA-binding domains"/>
    <property type="match status" value="1"/>
</dbReference>
<organism evidence="2 3">
    <name type="scientific">Saccharopolyspora thermophila</name>
    <dbReference type="NCBI Taxonomy" id="89367"/>
    <lineage>
        <taxon>Bacteria</taxon>
        <taxon>Bacillati</taxon>
        <taxon>Actinomycetota</taxon>
        <taxon>Actinomycetes</taxon>
        <taxon>Pseudonocardiales</taxon>
        <taxon>Pseudonocardiaceae</taxon>
        <taxon>Saccharopolyspora</taxon>
    </lineage>
</organism>
<accession>A0A917K2L1</accession>
<name>A0A917K2L1_9PSEU</name>
<reference evidence="2 3" key="1">
    <citation type="journal article" date="2014" name="Int. J. Syst. Evol. Microbiol.">
        <title>Complete genome sequence of Corynebacterium casei LMG S-19264T (=DSM 44701T), isolated from a smear-ripened cheese.</title>
        <authorList>
            <consortium name="US DOE Joint Genome Institute (JGI-PGF)"/>
            <person name="Walter F."/>
            <person name="Albersmeier A."/>
            <person name="Kalinowski J."/>
            <person name="Ruckert C."/>
        </authorList>
    </citation>
    <scope>NUCLEOTIDE SEQUENCE [LARGE SCALE GENOMIC DNA]</scope>
    <source>
        <strain evidence="2 3">CGMCC 4.7206</strain>
    </source>
</reference>
<dbReference type="SMART" id="SM00530">
    <property type="entry name" value="HTH_XRE"/>
    <property type="match status" value="1"/>
</dbReference>
<proteinExistence type="predicted"/>
<dbReference type="Pfam" id="PF13560">
    <property type="entry name" value="HTH_31"/>
    <property type="match status" value="1"/>
</dbReference>
<evidence type="ECO:0000259" key="1">
    <source>
        <dbReference type="PROSITE" id="PS50943"/>
    </source>
</evidence>
<protein>
    <submittedName>
        <fullName evidence="2">Transcriptional regulator</fullName>
    </submittedName>
</protein>
<evidence type="ECO:0000313" key="2">
    <source>
        <dbReference type="EMBL" id="GGI98438.1"/>
    </source>
</evidence>
<dbReference type="PROSITE" id="PS50943">
    <property type="entry name" value="HTH_CROC1"/>
    <property type="match status" value="1"/>
</dbReference>
<comment type="caution">
    <text evidence="2">The sequence shown here is derived from an EMBL/GenBank/DDBJ whole genome shotgun (WGS) entry which is preliminary data.</text>
</comment>
<feature type="domain" description="HTH cro/C1-type" evidence="1">
    <location>
        <begin position="18"/>
        <end position="72"/>
    </location>
</feature>
<dbReference type="AlphaFoldDB" id="A0A917K2L1"/>
<dbReference type="EMBL" id="BMMT01000015">
    <property type="protein sequence ID" value="GGI98438.1"/>
    <property type="molecule type" value="Genomic_DNA"/>
</dbReference>
<dbReference type="Proteomes" id="UP000597989">
    <property type="component" value="Unassembled WGS sequence"/>
</dbReference>